<dbReference type="PIRSF" id="PIRSF035875">
    <property type="entry name" value="RNase_BN"/>
    <property type="match status" value="1"/>
</dbReference>
<proteinExistence type="predicted"/>
<feature type="transmembrane region" description="Helical" evidence="6">
    <location>
        <begin position="226"/>
        <end position="251"/>
    </location>
</feature>
<feature type="transmembrane region" description="Helical" evidence="6">
    <location>
        <begin position="263"/>
        <end position="288"/>
    </location>
</feature>
<feature type="transmembrane region" description="Helical" evidence="6">
    <location>
        <begin position="194"/>
        <end position="214"/>
    </location>
</feature>
<accession>A0ABV6ZT93</accession>
<reference evidence="8" key="1">
    <citation type="journal article" date="2019" name="Int. J. Syst. Evol. Microbiol.">
        <title>The Global Catalogue of Microorganisms (GCM) 10K type strain sequencing project: providing services to taxonomists for standard genome sequencing and annotation.</title>
        <authorList>
            <consortium name="The Broad Institute Genomics Platform"/>
            <consortium name="The Broad Institute Genome Sequencing Center for Infectious Disease"/>
            <person name="Wu L."/>
            <person name="Ma J."/>
        </authorList>
    </citation>
    <scope>NUCLEOTIDE SEQUENCE [LARGE SCALE GENOMIC DNA]</scope>
    <source>
        <strain evidence="8">KCTC 52487</strain>
    </source>
</reference>
<keyword evidence="2" id="KW-1003">Cell membrane</keyword>
<comment type="subcellular location">
    <subcellularLocation>
        <location evidence="1">Cell membrane</location>
        <topology evidence="1">Multi-pass membrane protein</topology>
    </subcellularLocation>
</comment>
<comment type="caution">
    <text evidence="7">The sequence shown here is derived from an EMBL/GenBank/DDBJ whole genome shotgun (WGS) entry which is preliminary data.</text>
</comment>
<evidence type="ECO:0000256" key="6">
    <source>
        <dbReference type="SAM" id="Phobius"/>
    </source>
</evidence>
<keyword evidence="5 6" id="KW-0472">Membrane</keyword>
<dbReference type="Pfam" id="PF03631">
    <property type="entry name" value="Virul_fac_BrkB"/>
    <property type="match status" value="1"/>
</dbReference>
<dbReference type="InterPro" id="IPR017039">
    <property type="entry name" value="Virul_fac_BrkB"/>
</dbReference>
<evidence type="ECO:0000256" key="5">
    <source>
        <dbReference type="ARBA" id="ARBA00023136"/>
    </source>
</evidence>
<evidence type="ECO:0000313" key="8">
    <source>
        <dbReference type="Proteomes" id="UP001595379"/>
    </source>
</evidence>
<evidence type="ECO:0000313" key="7">
    <source>
        <dbReference type="EMBL" id="MFC2924639.1"/>
    </source>
</evidence>
<protein>
    <submittedName>
        <fullName evidence="7">YihY/virulence factor BrkB family protein</fullName>
    </submittedName>
</protein>
<feature type="transmembrane region" description="Helical" evidence="6">
    <location>
        <begin position="149"/>
        <end position="174"/>
    </location>
</feature>
<dbReference type="EMBL" id="JBHRSV010000001">
    <property type="protein sequence ID" value="MFC2924639.1"/>
    <property type="molecule type" value="Genomic_DNA"/>
</dbReference>
<gene>
    <name evidence="7" type="ORF">ACFOOR_00805</name>
</gene>
<sequence>MHPVRQVFRHIRRLSVLFARLPVVGVVVRAVRRTMAREVMLFAGGVSFFTLLALFPAVAALASVYGLVFSIEDAQAQIARLAGVLPASARSFATEQVARLAETSSASLSIQGLIALTISFFAASRGAKALIAGLNQIARVGDLRSIVKFNLLAIAAVMAGGTLLAVANLIVLTIPVVLRPFLQWLGLRGLDTGYLFNEWTAVAVTMIAALILLYRYTMRRAGEVSWNASVFAALTSTLIWMLISASFSYYVQTVVHPSAYGSLGALIVFLLWIYWASYAVFFGGALAIEIDLKREHG</sequence>
<evidence type="ECO:0000256" key="2">
    <source>
        <dbReference type="ARBA" id="ARBA00022475"/>
    </source>
</evidence>
<evidence type="ECO:0000256" key="3">
    <source>
        <dbReference type="ARBA" id="ARBA00022692"/>
    </source>
</evidence>
<keyword evidence="3 6" id="KW-0812">Transmembrane</keyword>
<dbReference type="PANTHER" id="PTHR30213">
    <property type="entry name" value="INNER MEMBRANE PROTEIN YHJD"/>
    <property type="match status" value="1"/>
</dbReference>
<feature type="transmembrane region" description="Helical" evidence="6">
    <location>
        <begin position="40"/>
        <end position="68"/>
    </location>
</feature>
<keyword evidence="8" id="KW-1185">Reference proteome</keyword>
<organism evidence="7 8">
    <name type="scientific">Hyphobacterium vulgare</name>
    <dbReference type="NCBI Taxonomy" id="1736751"/>
    <lineage>
        <taxon>Bacteria</taxon>
        <taxon>Pseudomonadati</taxon>
        <taxon>Pseudomonadota</taxon>
        <taxon>Alphaproteobacteria</taxon>
        <taxon>Maricaulales</taxon>
        <taxon>Maricaulaceae</taxon>
        <taxon>Hyphobacterium</taxon>
    </lineage>
</organism>
<evidence type="ECO:0000256" key="4">
    <source>
        <dbReference type="ARBA" id="ARBA00022989"/>
    </source>
</evidence>
<dbReference type="PANTHER" id="PTHR30213:SF0">
    <property type="entry name" value="UPF0761 MEMBRANE PROTEIN YIHY"/>
    <property type="match status" value="1"/>
</dbReference>
<dbReference type="RefSeq" id="WP_343163649.1">
    <property type="nucleotide sequence ID" value="NZ_JBHRSV010000001.1"/>
</dbReference>
<keyword evidence="4 6" id="KW-1133">Transmembrane helix</keyword>
<dbReference type="Proteomes" id="UP001595379">
    <property type="component" value="Unassembled WGS sequence"/>
</dbReference>
<evidence type="ECO:0000256" key="1">
    <source>
        <dbReference type="ARBA" id="ARBA00004651"/>
    </source>
</evidence>
<name>A0ABV6ZT93_9PROT</name>